<gene>
    <name evidence="9" type="ORF">Acor_12300</name>
</gene>
<dbReference type="EMBL" id="BLAD01000039">
    <property type="protein sequence ID" value="GER99166.1"/>
    <property type="molecule type" value="Genomic_DNA"/>
</dbReference>
<dbReference type="PANTHER" id="PTHR45754">
    <property type="entry name" value="METHYLENETETRAHYDROFOLATE REDUCTASE"/>
    <property type="match status" value="1"/>
</dbReference>
<dbReference type="CDD" id="cd00537">
    <property type="entry name" value="MTHFR"/>
    <property type="match status" value="1"/>
</dbReference>
<evidence type="ECO:0000256" key="5">
    <source>
        <dbReference type="ARBA" id="ARBA00022827"/>
    </source>
</evidence>
<dbReference type="GO" id="GO:0106312">
    <property type="term" value="F:methylenetetrahydrofolate reductase (NADH) activity"/>
    <property type="evidence" value="ECO:0007669"/>
    <property type="project" value="UniProtKB-EC"/>
</dbReference>
<evidence type="ECO:0000256" key="4">
    <source>
        <dbReference type="ARBA" id="ARBA00022630"/>
    </source>
</evidence>
<dbReference type="InterPro" id="IPR029041">
    <property type="entry name" value="FAD-linked_oxidoreductase-like"/>
</dbReference>
<reference evidence="9 10" key="1">
    <citation type="submission" date="2019-10" db="EMBL/GenBank/DDBJ databases">
        <title>Whole genome shotgun sequence of Acrocarpospora corrugata NBRC 13972.</title>
        <authorList>
            <person name="Ichikawa N."/>
            <person name="Kimura A."/>
            <person name="Kitahashi Y."/>
            <person name="Komaki H."/>
            <person name="Oguchi A."/>
        </authorList>
    </citation>
    <scope>NUCLEOTIDE SEQUENCE [LARGE SCALE GENOMIC DNA]</scope>
    <source>
        <strain evidence="9 10">NBRC 13972</strain>
    </source>
</reference>
<evidence type="ECO:0000256" key="7">
    <source>
        <dbReference type="ARBA" id="ARBA00048628"/>
    </source>
</evidence>
<comment type="similarity">
    <text evidence="3 8">Belongs to the methylenetetrahydrofolate reductase family.</text>
</comment>
<dbReference type="Gene3D" id="3.20.20.220">
    <property type="match status" value="1"/>
</dbReference>
<name>A0A5M3VQV5_9ACTN</name>
<accession>A0A5M3VQV5</accession>
<proteinExistence type="inferred from homology"/>
<dbReference type="RefSeq" id="WP_155335583.1">
    <property type="nucleotide sequence ID" value="NZ_BAAABN010000093.1"/>
</dbReference>
<evidence type="ECO:0000313" key="9">
    <source>
        <dbReference type="EMBL" id="GER99166.1"/>
    </source>
</evidence>
<comment type="cofactor">
    <cofactor evidence="1 8">
        <name>FAD</name>
        <dbReference type="ChEBI" id="CHEBI:57692"/>
    </cofactor>
</comment>
<comment type="caution">
    <text evidence="9">The sequence shown here is derived from an EMBL/GenBank/DDBJ whole genome shotgun (WGS) entry which is preliminary data.</text>
</comment>
<dbReference type="OrthoDB" id="9803687at2"/>
<dbReference type="UniPathway" id="UPA00193"/>
<dbReference type="InterPro" id="IPR003171">
    <property type="entry name" value="Mehydrof_redctse-like"/>
</dbReference>
<dbReference type="PANTHER" id="PTHR45754:SF3">
    <property type="entry name" value="METHYLENETETRAHYDROFOLATE REDUCTASE (NADPH)"/>
    <property type="match status" value="1"/>
</dbReference>
<evidence type="ECO:0000256" key="3">
    <source>
        <dbReference type="ARBA" id="ARBA00006743"/>
    </source>
</evidence>
<dbReference type="Proteomes" id="UP000334990">
    <property type="component" value="Unassembled WGS sequence"/>
</dbReference>
<keyword evidence="4 8" id="KW-0285">Flavoprotein</keyword>
<dbReference type="GO" id="GO:0035999">
    <property type="term" value="P:tetrahydrofolate interconversion"/>
    <property type="evidence" value="ECO:0007669"/>
    <property type="project" value="UniProtKB-UniPathway"/>
</dbReference>
<organism evidence="9 10">
    <name type="scientific">Acrocarpospora corrugata</name>
    <dbReference type="NCBI Taxonomy" id="35763"/>
    <lineage>
        <taxon>Bacteria</taxon>
        <taxon>Bacillati</taxon>
        <taxon>Actinomycetota</taxon>
        <taxon>Actinomycetes</taxon>
        <taxon>Streptosporangiales</taxon>
        <taxon>Streptosporangiaceae</taxon>
        <taxon>Acrocarpospora</taxon>
    </lineage>
</organism>
<dbReference type="GO" id="GO:0071949">
    <property type="term" value="F:FAD binding"/>
    <property type="evidence" value="ECO:0007669"/>
    <property type="project" value="TreeGrafter"/>
</dbReference>
<comment type="catalytic activity">
    <reaction evidence="7">
        <text>(6S)-5-methyl-5,6,7,8-tetrahydrofolate + NAD(+) = (6R)-5,10-methylene-5,6,7,8-tetrahydrofolate + NADH + H(+)</text>
        <dbReference type="Rhea" id="RHEA:19821"/>
        <dbReference type="ChEBI" id="CHEBI:15378"/>
        <dbReference type="ChEBI" id="CHEBI:15636"/>
        <dbReference type="ChEBI" id="CHEBI:18608"/>
        <dbReference type="ChEBI" id="CHEBI:57540"/>
        <dbReference type="ChEBI" id="CHEBI:57945"/>
        <dbReference type="EC" id="1.5.1.54"/>
    </reaction>
    <physiologicalReaction direction="right-to-left" evidence="7">
        <dbReference type="Rhea" id="RHEA:19823"/>
    </physiologicalReaction>
</comment>
<evidence type="ECO:0000256" key="1">
    <source>
        <dbReference type="ARBA" id="ARBA00001974"/>
    </source>
</evidence>
<keyword evidence="6 8" id="KW-0560">Oxidoreductase</keyword>
<sequence>MSGEGGLRAALASDRVVVTAEIGPPRDADPEVITRKAAALRGWVDAANVTDNQGANVRMSSLAGSVLVRRAGVDAVMQLTCRDRNRIALQSDLIGAAALGVRNVLLLTGDHPALGDHPDAKPVFDLDGVQLVWTARTLRDEGKLLSGKALATRPSWLIGSVENPFAPPAALRARRLAKKVAAGAEFVQTQYVFDVDAFAQWVRRLREEGVTERCAVIAGVGPIRSLRMLSFLTGEVPGVHVPPELERRLRGVPAHRVEAEGLAACVETIQTLVEIPGVRGVHLMVFGHDDEVPDIVRRAGISRKGDSDVD</sequence>
<dbReference type="Pfam" id="PF02219">
    <property type="entry name" value="MTHFR"/>
    <property type="match status" value="1"/>
</dbReference>
<dbReference type="AlphaFoldDB" id="A0A5M3VQV5"/>
<dbReference type="GO" id="GO:0009086">
    <property type="term" value="P:methionine biosynthetic process"/>
    <property type="evidence" value="ECO:0007669"/>
    <property type="project" value="TreeGrafter"/>
</dbReference>
<evidence type="ECO:0000256" key="6">
    <source>
        <dbReference type="ARBA" id="ARBA00023002"/>
    </source>
</evidence>
<evidence type="ECO:0000313" key="10">
    <source>
        <dbReference type="Proteomes" id="UP000334990"/>
    </source>
</evidence>
<dbReference type="SUPFAM" id="SSF51730">
    <property type="entry name" value="FAD-linked oxidoreductase"/>
    <property type="match status" value="1"/>
</dbReference>
<protein>
    <recommendedName>
        <fullName evidence="8">Methylenetetrahydrofolate reductase</fullName>
    </recommendedName>
</protein>
<keyword evidence="10" id="KW-1185">Reference proteome</keyword>
<comment type="pathway">
    <text evidence="2 8">One-carbon metabolism; tetrahydrofolate interconversion.</text>
</comment>
<dbReference type="GO" id="GO:0005829">
    <property type="term" value="C:cytosol"/>
    <property type="evidence" value="ECO:0007669"/>
    <property type="project" value="TreeGrafter"/>
</dbReference>
<keyword evidence="5 8" id="KW-0274">FAD</keyword>
<evidence type="ECO:0000256" key="8">
    <source>
        <dbReference type="RuleBase" id="RU003862"/>
    </source>
</evidence>
<evidence type="ECO:0000256" key="2">
    <source>
        <dbReference type="ARBA" id="ARBA00004777"/>
    </source>
</evidence>